<dbReference type="Proteomes" id="UP000030758">
    <property type="component" value="Unassembled WGS sequence"/>
</dbReference>
<evidence type="ECO:0000313" key="1">
    <source>
        <dbReference type="EMBL" id="KFD66205.1"/>
    </source>
</evidence>
<reference evidence="1" key="1">
    <citation type="journal article" date="2014" name="Nat. Genet.">
        <title>Genome and transcriptome of the porcine whipworm Trichuris suis.</title>
        <authorList>
            <person name="Jex A.R."/>
            <person name="Nejsum P."/>
            <person name="Schwarz E.M."/>
            <person name="Hu L."/>
            <person name="Young N.D."/>
            <person name="Hall R.S."/>
            <person name="Korhonen P.K."/>
            <person name="Liao S."/>
            <person name="Thamsborg S."/>
            <person name="Xia J."/>
            <person name="Xu P."/>
            <person name="Wang S."/>
            <person name="Scheerlinck J.P."/>
            <person name="Hofmann A."/>
            <person name="Sternberg P.W."/>
            <person name="Wang J."/>
            <person name="Gasser R.B."/>
        </authorList>
    </citation>
    <scope>NUCLEOTIDE SEQUENCE [LARGE SCALE GENOMIC DNA]</scope>
    <source>
        <strain evidence="1">DCEP-RM93F</strain>
    </source>
</reference>
<accession>A0A085N9Q9</accession>
<sequence length="99" mass="10437">MACSVTDEEQRASVMATNSRCDYWLPASPSTAAASSAAGCQRVSAFSATSFSDSSFSRPRHNVLKVAGILLRNDSLMISWSMSSGRLGRIADASGTNGR</sequence>
<proteinExistence type="predicted"/>
<gene>
    <name evidence="1" type="ORF">M514_21492</name>
</gene>
<dbReference type="AlphaFoldDB" id="A0A085N9Q9"/>
<organism evidence="1">
    <name type="scientific">Trichuris suis</name>
    <name type="common">pig whipworm</name>
    <dbReference type="NCBI Taxonomy" id="68888"/>
    <lineage>
        <taxon>Eukaryota</taxon>
        <taxon>Metazoa</taxon>
        <taxon>Ecdysozoa</taxon>
        <taxon>Nematoda</taxon>
        <taxon>Enoplea</taxon>
        <taxon>Dorylaimia</taxon>
        <taxon>Trichinellida</taxon>
        <taxon>Trichuridae</taxon>
        <taxon>Trichuris</taxon>
    </lineage>
</organism>
<protein>
    <submittedName>
        <fullName evidence="1">Uncharacterized protein</fullName>
    </submittedName>
</protein>
<name>A0A085N9Q9_9BILA</name>
<dbReference type="EMBL" id="KL367526">
    <property type="protein sequence ID" value="KFD66205.1"/>
    <property type="molecule type" value="Genomic_DNA"/>
</dbReference>